<organism evidence="2 3">
    <name type="scientific">[Clostridium] hylemonae DSM 15053</name>
    <dbReference type="NCBI Taxonomy" id="553973"/>
    <lineage>
        <taxon>Bacteria</taxon>
        <taxon>Bacillati</taxon>
        <taxon>Bacillota</taxon>
        <taxon>Clostridia</taxon>
        <taxon>Lachnospirales</taxon>
        <taxon>Lachnospiraceae</taxon>
    </lineage>
</organism>
<comment type="caution">
    <text evidence="2">The sequence shown here is derived from an EMBL/GenBank/DDBJ whole genome shotgun (WGS) entry which is preliminary data.</text>
</comment>
<proteinExistence type="predicted"/>
<keyword evidence="1" id="KW-1133">Transmembrane helix</keyword>
<dbReference type="HOGENOM" id="CLU_3307369_0_0_9"/>
<reference evidence="2" key="2">
    <citation type="submission" date="2013-06" db="EMBL/GenBank/DDBJ databases">
        <title>Draft genome sequence of Clostridium hylemonae (DSM 15053).</title>
        <authorList>
            <person name="Sudarsanam P."/>
            <person name="Ley R."/>
            <person name="Guruge J."/>
            <person name="Turnbaugh P.J."/>
            <person name="Mahowald M."/>
            <person name="Liep D."/>
            <person name="Gordon J."/>
        </authorList>
    </citation>
    <scope>NUCLEOTIDE SEQUENCE</scope>
    <source>
        <strain evidence="2">DSM 15053</strain>
    </source>
</reference>
<feature type="transmembrane region" description="Helical" evidence="1">
    <location>
        <begin position="20"/>
        <end position="37"/>
    </location>
</feature>
<sequence>MLFPFGIIFNHWEGIISRRHFIVISCMTILYVGIKIINF</sequence>
<protein>
    <submittedName>
        <fullName evidence="2">Uncharacterized protein</fullName>
    </submittedName>
</protein>
<keyword evidence="1" id="KW-0812">Transmembrane</keyword>
<dbReference type="EMBL" id="ABYI02000022">
    <property type="protein sequence ID" value="EEG74093.1"/>
    <property type="molecule type" value="Genomic_DNA"/>
</dbReference>
<gene>
    <name evidence="2" type="ORF">CLOHYLEM_06099</name>
</gene>
<evidence type="ECO:0000313" key="2">
    <source>
        <dbReference type="EMBL" id="EEG74093.1"/>
    </source>
</evidence>
<accession>C0C1S9</accession>
<reference evidence="2" key="1">
    <citation type="submission" date="2009-02" db="EMBL/GenBank/DDBJ databases">
        <authorList>
            <person name="Fulton L."/>
            <person name="Clifton S."/>
            <person name="Fulton B."/>
            <person name="Xu J."/>
            <person name="Minx P."/>
            <person name="Pepin K.H."/>
            <person name="Johnson M."/>
            <person name="Bhonagiri V."/>
            <person name="Nash W.E."/>
            <person name="Mardis E.R."/>
            <person name="Wilson R.K."/>
        </authorList>
    </citation>
    <scope>NUCLEOTIDE SEQUENCE [LARGE SCALE GENOMIC DNA]</scope>
    <source>
        <strain evidence="2">DSM 15053</strain>
    </source>
</reference>
<evidence type="ECO:0000256" key="1">
    <source>
        <dbReference type="SAM" id="Phobius"/>
    </source>
</evidence>
<keyword evidence="1" id="KW-0472">Membrane</keyword>
<dbReference type="AlphaFoldDB" id="C0C1S9"/>
<name>C0C1S9_9FIRM</name>
<keyword evidence="3" id="KW-1185">Reference proteome</keyword>
<evidence type="ECO:0000313" key="3">
    <source>
        <dbReference type="Proteomes" id="UP000004893"/>
    </source>
</evidence>
<dbReference type="Proteomes" id="UP000004893">
    <property type="component" value="Unassembled WGS sequence"/>
</dbReference>